<evidence type="ECO:0000313" key="2">
    <source>
        <dbReference type="Proteomes" id="UP001497700"/>
    </source>
</evidence>
<gene>
    <name evidence="1" type="ORF">F4820DRAFT_437015</name>
</gene>
<dbReference type="Proteomes" id="UP001497700">
    <property type="component" value="Unassembled WGS sequence"/>
</dbReference>
<keyword evidence="2" id="KW-1185">Reference proteome</keyword>
<dbReference type="EMBL" id="MU393588">
    <property type="protein sequence ID" value="KAI4860398.1"/>
    <property type="molecule type" value="Genomic_DNA"/>
</dbReference>
<evidence type="ECO:0000313" key="1">
    <source>
        <dbReference type="EMBL" id="KAI4860398.1"/>
    </source>
</evidence>
<reference evidence="1 2" key="1">
    <citation type="journal article" date="2022" name="New Phytol.">
        <title>Ecological generalism drives hyperdiversity of secondary metabolite gene clusters in xylarialean endophytes.</title>
        <authorList>
            <person name="Franco M.E.E."/>
            <person name="Wisecaver J.H."/>
            <person name="Arnold A.E."/>
            <person name="Ju Y.M."/>
            <person name="Slot J.C."/>
            <person name="Ahrendt S."/>
            <person name="Moore L.P."/>
            <person name="Eastman K.E."/>
            <person name="Scott K."/>
            <person name="Konkel Z."/>
            <person name="Mondo S.J."/>
            <person name="Kuo A."/>
            <person name="Hayes R.D."/>
            <person name="Haridas S."/>
            <person name="Andreopoulos B."/>
            <person name="Riley R."/>
            <person name="LaButti K."/>
            <person name="Pangilinan J."/>
            <person name="Lipzen A."/>
            <person name="Amirebrahimi M."/>
            <person name="Yan J."/>
            <person name="Adam C."/>
            <person name="Keymanesh K."/>
            <person name="Ng V."/>
            <person name="Louie K."/>
            <person name="Northen T."/>
            <person name="Drula E."/>
            <person name="Henrissat B."/>
            <person name="Hsieh H.M."/>
            <person name="Youens-Clark K."/>
            <person name="Lutzoni F."/>
            <person name="Miadlikowska J."/>
            <person name="Eastwood D.C."/>
            <person name="Hamelin R.C."/>
            <person name="Grigoriev I.V."/>
            <person name="U'Ren J.M."/>
        </authorList>
    </citation>
    <scope>NUCLEOTIDE SEQUENCE [LARGE SCALE GENOMIC DNA]</scope>
    <source>
        <strain evidence="1 2">CBS 119005</strain>
    </source>
</reference>
<protein>
    <submittedName>
        <fullName evidence="1">Uncharacterized protein</fullName>
    </submittedName>
</protein>
<name>A0ACB9YN48_9PEZI</name>
<proteinExistence type="predicted"/>
<comment type="caution">
    <text evidence="1">The sequence shown here is derived from an EMBL/GenBank/DDBJ whole genome shotgun (WGS) entry which is preliminary data.</text>
</comment>
<organism evidence="1 2">
    <name type="scientific">Hypoxylon rubiginosum</name>
    <dbReference type="NCBI Taxonomy" id="110542"/>
    <lineage>
        <taxon>Eukaryota</taxon>
        <taxon>Fungi</taxon>
        <taxon>Dikarya</taxon>
        <taxon>Ascomycota</taxon>
        <taxon>Pezizomycotina</taxon>
        <taxon>Sordariomycetes</taxon>
        <taxon>Xylariomycetidae</taxon>
        <taxon>Xylariales</taxon>
        <taxon>Hypoxylaceae</taxon>
        <taxon>Hypoxylon</taxon>
    </lineage>
</organism>
<accession>A0ACB9YN48</accession>
<sequence>MSTTPRLMSPAKSSPTKNGMALNQSMMVELPTQLGDDTDPIEPVEDVTVKLLSQPQSPLRTQAIKGEQQSQDLPPARNIERPRQTRTPEPQNRRSNRSEMQSPGHIAAFDWDDFENRYTKALQEADEQEKILLEEFDNLVKYFNVWAQASSAHDNERAIKRLQTRERHVRLSEQTLSQKKKHLSEVVRAFQSALALLSTTQA</sequence>